<accession>A0A8J3GLP8</accession>
<keyword evidence="2" id="KW-1185">Reference proteome</keyword>
<gene>
    <name evidence="1" type="ORF">GCM10016234_17810</name>
</gene>
<evidence type="ECO:0000313" key="1">
    <source>
        <dbReference type="EMBL" id="GHD12898.1"/>
    </source>
</evidence>
<name>A0A8J3GLP8_9HYPH</name>
<dbReference type="Proteomes" id="UP000630142">
    <property type="component" value="Unassembled WGS sequence"/>
</dbReference>
<protein>
    <submittedName>
        <fullName evidence="1">Uncharacterized protein</fullName>
    </submittedName>
</protein>
<reference evidence="1" key="2">
    <citation type="submission" date="2020-09" db="EMBL/GenBank/DDBJ databases">
        <authorList>
            <person name="Sun Q."/>
            <person name="Kim S."/>
        </authorList>
    </citation>
    <scope>NUCLEOTIDE SEQUENCE</scope>
    <source>
        <strain evidence="1">KCTC 42249</strain>
    </source>
</reference>
<reference evidence="1" key="1">
    <citation type="journal article" date="2014" name="Int. J. Syst. Evol. Microbiol.">
        <title>Complete genome sequence of Corynebacterium casei LMG S-19264T (=DSM 44701T), isolated from a smear-ripened cheese.</title>
        <authorList>
            <consortium name="US DOE Joint Genome Institute (JGI-PGF)"/>
            <person name="Walter F."/>
            <person name="Albersmeier A."/>
            <person name="Kalinowski J."/>
            <person name="Ruckert C."/>
        </authorList>
    </citation>
    <scope>NUCLEOTIDE SEQUENCE</scope>
    <source>
        <strain evidence="1">KCTC 42249</strain>
    </source>
</reference>
<organism evidence="1 2">
    <name type="scientific">Tianweitania populi</name>
    <dbReference type="NCBI Taxonomy" id="1607949"/>
    <lineage>
        <taxon>Bacteria</taxon>
        <taxon>Pseudomonadati</taxon>
        <taxon>Pseudomonadota</taxon>
        <taxon>Alphaproteobacteria</taxon>
        <taxon>Hyphomicrobiales</taxon>
        <taxon>Phyllobacteriaceae</taxon>
        <taxon>Tianweitania</taxon>
    </lineage>
</organism>
<dbReference type="EMBL" id="BMZQ01000001">
    <property type="protein sequence ID" value="GHD12898.1"/>
    <property type="molecule type" value="Genomic_DNA"/>
</dbReference>
<sequence>MQFYFTAGIPDDVDDASHLPIVLLDLPQPDQSGSYERQVTIGEVHRLIEAAFRHGADPRQFGALSFSQW</sequence>
<dbReference type="AlphaFoldDB" id="A0A8J3GLP8"/>
<evidence type="ECO:0000313" key="2">
    <source>
        <dbReference type="Proteomes" id="UP000630142"/>
    </source>
</evidence>
<comment type="caution">
    <text evidence="1">The sequence shown here is derived from an EMBL/GenBank/DDBJ whole genome shotgun (WGS) entry which is preliminary data.</text>
</comment>
<proteinExistence type="predicted"/>